<dbReference type="InParanoid" id="A0A1X7TC54"/>
<evidence type="ECO:0000313" key="1">
    <source>
        <dbReference type="EnsemblMetazoa" id="Aqu2.1.12032_001"/>
    </source>
</evidence>
<proteinExistence type="predicted"/>
<sequence>KRLSLLHAEKFQHQYSTTINFIWCRYSFSIIRSAIRCLRGCRSRYRHMSIDSCDFIRVTSEAQLSVAH</sequence>
<reference evidence="1" key="1">
    <citation type="submission" date="2017-05" db="UniProtKB">
        <authorList>
            <consortium name="EnsemblMetazoa"/>
        </authorList>
    </citation>
    <scope>IDENTIFICATION</scope>
</reference>
<protein>
    <submittedName>
        <fullName evidence="1">Uncharacterized protein</fullName>
    </submittedName>
</protein>
<name>A0A1X7TC54_AMPQE</name>
<organism evidence="1">
    <name type="scientific">Amphimedon queenslandica</name>
    <name type="common">Sponge</name>
    <dbReference type="NCBI Taxonomy" id="400682"/>
    <lineage>
        <taxon>Eukaryota</taxon>
        <taxon>Metazoa</taxon>
        <taxon>Porifera</taxon>
        <taxon>Demospongiae</taxon>
        <taxon>Heteroscleromorpha</taxon>
        <taxon>Haplosclerida</taxon>
        <taxon>Niphatidae</taxon>
        <taxon>Amphimedon</taxon>
    </lineage>
</organism>
<accession>A0A1X7TC54</accession>
<dbReference type="AlphaFoldDB" id="A0A1X7TC54"/>
<dbReference type="EnsemblMetazoa" id="Aqu2.1.12032_001">
    <property type="protein sequence ID" value="Aqu2.1.12032_001"/>
    <property type="gene ID" value="Aqu2.1.12032"/>
</dbReference>